<dbReference type="PANTHER" id="PTHR43422">
    <property type="entry name" value="THIAMINE THIAZOLE SYNTHASE"/>
    <property type="match status" value="1"/>
</dbReference>
<dbReference type="SUPFAM" id="SSF51905">
    <property type="entry name" value="FAD/NAD(P)-binding domain"/>
    <property type="match status" value="1"/>
</dbReference>
<reference evidence="3" key="1">
    <citation type="submission" date="2016-07" db="EMBL/GenBank/DDBJ databases">
        <title>Sequence Frankia sp. strain CcI1.17.</title>
        <authorList>
            <person name="Ghodhbane-Gtari F."/>
            <person name="Swanson E."/>
            <person name="Gueddou A."/>
            <person name="Morris K."/>
            <person name="Hezbri K."/>
            <person name="Ktari A."/>
            <person name="Nouioui I."/>
            <person name="Abebe-Akele F."/>
            <person name="Simpson S."/>
            <person name="Thomas K."/>
            <person name="Gtari M."/>
            <person name="Tisa L.S."/>
            <person name="Hurst S."/>
        </authorList>
    </citation>
    <scope>NUCLEOTIDE SEQUENCE [LARGE SCALE GENOMIC DNA]</scope>
    <source>
        <strain evidence="3">Cc1.17</strain>
    </source>
</reference>
<dbReference type="EMBL" id="MBLM01000128">
    <property type="protein sequence ID" value="OHV34321.1"/>
    <property type="molecule type" value="Genomic_DNA"/>
</dbReference>
<organism evidence="2 3">
    <name type="scientific">Parafrankia colletiae</name>
    <dbReference type="NCBI Taxonomy" id="573497"/>
    <lineage>
        <taxon>Bacteria</taxon>
        <taxon>Bacillati</taxon>
        <taxon>Actinomycetota</taxon>
        <taxon>Actinomycetes</taxon>
        <taxon>Frankiales</taxon>
        <taxon>Frankiaceae</taxon>
        <taxon>Parafrankia</taxon>
    </lineage>
</organism>
<protein>
    <submittedName>
        <fullName evidence="2">FAD-dependent oxidoreductase</fullName>
    </submittedName>
</protein>
<dbReference type="Gene3D" id="3.50.50.60">
    <property type="entry name" value="FAD/NAD(P)-binding domain"/>
    <property type="match status" value="1"/>
</dbReference>
<dbReference type="OrthoDB" id="9790035at2"/>
<gene>
    <name evidence="2" type="ORF">CC117_21930</name>
</gene>
<evidence type="ECO:0000313" key="3">
    <source>
        <dbReference type="Proteomes" id="UP000179627"/>
    </source>
</evidence>
<proteinExistence type="predicted"/>
<evidence type="ECO:0000256" key="1">
    <source>
        <dbReference type="SAM" id="MobiDB-lite"/>
    </source>
</evidence>
<evidence type="ECO:0000313" key="2">
    <source>
        <dbReference type="EMBL" id="OHV34321.1"/>
    </source>
</evidence>
<dbReference type="InterPro" id="IPR036188">
    <property type="entry name" value="FAD/NAD-bd_sf"/>
</dbReference>
<dbReference type="PANTHER" id="PTHR43422:SF3">
    <property type="entry name" value="THIAMINE THIAZOLE SYNTHASE"/>
    <property type="match status" value="1"/>
</dbReference>
<comment type="caution">
    <text evidence="2">The sequence shown here is derived from an EMBL/GenBank/DDBJ whole genome shotgun (WGS) entry which is preliminary data.</text>
</comment>
<dbReference type="Proteomes" id="UP000179627">
    <property type="component" value="Unassembled WGS sequence"/>
</dbReference>
<keyword evidence="3" id="KW-1185">Reference proteome</keyword>
<dbReference type="RefSeq" id="WP_071086524.1">
    <property type="nucleotide sequence ID" value="NZ_MBLM01000128.1"/>
</dbReference>
<accession>A0A1S1QLL1</accession>
<sequence length="461" mass="49433">MAPGRSGHAVVIGASLAGILAARVLADSYERVTVLDRDDLPGVEQRRGAPQGRHLHGLMERGRRIIEDLFPGLTAELADLGAPTTEVLIRSRWYLSGLRVHPTPTGLTTVLASRPLLESTLRARTAALPGVAFRSRVAALGLVAAPGDPRRVVGVRVQSAGAGVEVIEADLVVDATGRGSRAPDWLADLGCPRPAEERIDIDLGYASRTYRRRPEHLDGDLGVVVSTMPGWRGGGAIVLEGNRWHVTLGGMLGDHPPLDDAGFRMFASTLPVPDVHQIVSAAEPLDDPVPHRFRGSLRRHYEALVGAPGNFLVVGDAACSLNPVYAQGMTVAAQQSEVLGRCLRAGRDDLARRFHQEAAPLIDLAWRMSTNADLNYPGVEGPRTARVRLTNAYLRRAHIAAHVDPVVARAFMRLANLVEPPASILRPAMMARVLRHGFATSAPVPRPRPAGETARVPVTGV</sequence>
<name>A0A1S1QLL1_9ACTN</name>
<dbReference type="AlphaFoldDB" id="A0A1S1QLL1"/>
<feature type="region of interest" description="Disordered" evidence="1">
    <location>
        <begin position="440"/>
        <end position="461"/>
    </location>
</feature>